<accession>A0A9P7EA07</accession>
<dbReference type="RefSeq" id="XP_041192080.1">
    <property type="nucleotide sequence ID" value="XM_041335929.1"/>
</dbReference>
<reference evidence="1" key="1">
    <citation type="journal article" date="2020" name="New Phytol.">
        <title>Comparative genomics reveals dynamic genome evolution in host specialist ectomycorrhizal fungi.</title>
        <authorList>
            <person name="Lofgren L.A."/>
            <person name="Nguyen N.H."/>
            <person name="Vilgalys R."/>
            <person name="Ruytinx J."/>
            <person name="Liao H.L."/>
            <person name="Branco S."/>
            <person name="Kuo A."/>
            <person name="LaButti K."/>
            <person name="Lipzen A."/>
            <person name="Andreopoulos W."/>
            <person name="Pangilinan J."/>
            <person name="Riley R."/>
            <person name="Hundley H."/>
            <person name="Na H."/>
            <person name="Barry K."/>
            <person name="Grigoriev I.V."/>
            <person name="Stajich J.E."/>
            <person name="Kennedy P.G."/>
        </authorList>
    </citation>
    <scope>NUCLEOTIDE SEQUENCE</scope>
    <source>
        <strain evidence="1">MN1</strain>
    </source>
</reference>
<evidence type="ECO:0000313" key="1">
    <source>
        <dbReference type="EMBL" id="KAG1814744.1"/>
    </source>
</evidence>
<dbReference type="OrthoDB" id="2685795at2759"/>
<organism evidence="1 2">
    <name type="scientific">Suillus subaureus</name>
    <dbReference type="NCBI Taxonomy" id="48587"/>
    <lineage>
        <taxon>Eukaryota</taxon>
        <taxon>Fungi</taxon>
        <taxon>Dikarya</taxon>
        <taxon>Basidiomycota</taxon>
        <taxon>Agaricomycotina</taxon>
        <taxon>Agaricomycetes</taxon>
        <taxon>Agaricomycetidae</taxon>
        <taxon>Boletales</taxon>
        <taxon>Suillineae</taxon>
        <taxon>Suillaceae</taxon>
        <taxon>Suillus</taxon>
    </lineage>
</organism>
<keyword evidence="2" id="KW-1185">Reference proteome</keyword>
<dbReference type="GeneID" id="64629946"/>
<gene>
    <name evidence="1" type="ORF">BJ212DRAFT_1361893</name>
</gene>
<protein>
    <submittedName>
        <fullName evidence="1">Uncharacterized protein</fullName>
    </submittedName>
</protein>
<sequence>MNGQRVDTTPAGQYWVVGESAGWKVYNTAGADKIDIYKLLISGIVSRPIAFVSMISEEDIEKLDSWNHSVSLTHLFP</sequence>
<dbReference type="AlphaFoldDB" id="A0A9P7EA07"/>
<dbReference type="Proteomes" id="UP000807769">
    <property type="component" value="Unassembled WGS sequence"/>
</dbReference>
<name>A0A9P7EA07_9AGAM</name>
<proteinExistence type="predicted"/>
<dbReference type="EMBL" id="JABBWG010000020">
    <property type="protein sequence ID" value="KAG1814744.1"/>
    <property type="molecule type" value="Genomic_DNA"/>
</dbReference>
<comment type="caution">
    <text evidence="1">The sequence shown here is derived from an EMBL/GenBank/DDBJ whole genome shotgun (WGS) entry which is preliminary data.</text>
</comment>
<evidence type="ECO:0000313" key="2">
    <source>
        <dbReference type="Proteomes" id="UP000807769"/>
    </source>
</evidence>